<feature type="coiled-coil region" evidence="6">
    <location>
        <begin position="143"/>
        <end position="194"/>
    </location>
</feature>
<dbReference type="AlphaFoldDB" id="V5NZS7"/>
<keyword evidence="4" id="KW-0677">Repeat</keyword>
<evidence type="ECO:0000256" key="6">
    <source>
        <dbReference type="SAM" id="Coils"/>
    </source>
</evidence>
<evidence type="ECO:0000259" key="9">
    <source>
        <dbReference type="PROSITE" id="PS50847"/>
    </source>
</evidence>
<sequence>MFLRNKKQKFSIRKLSAGAASVLVATSVLGGAAVEFTSGTIYAEEKIVEADSAKFFDLMVEKKLYDEFSRFGYGKKPEEVLASLKQVLKDASPQTLNSLINTLDNGRIDYQTGMGQVFSQAFGSFRADHDPEYLAYSFYSLLIQAIKERVVNESELKVQLQEKEEAVEVLTKILDKTVNEKIEIDRKAKEAEGKLKESSLKLTKAYKITKDLADQLSNVKQQRDKAFKVSKDLADKLSNAEASRDKAFAVSKDLADKLSSAEASRDKAFAVSKDLADKLAAKTAEAEKLMQNVGSLDRLVESAKREMAEKLAEIDQLTADKAKADAELATANDTIASLQTELEKVKTELAVSERLIESGKREIAELQKQKDASDKALAESQANVAELEKQKAASDAKVAELEKEVEAAKAEVADLKAQLAKKEEELEAVKKEKEALEAKIEELKKAHAEELSKLKEMLENKDHANADLQAEINRLKQELADRIKSLSQGGRASQANPGSTTAKAGQLPSTGESANPFFTIAALTVIAGAGMAVVSPKRKEN</sequence>
<evidence type="ECO:0000313" key="11">
    <source>
        <dbReference type="EMBL" id="AKL88101.1"/>
    </source>
</evidence>
<keyword evidence="3 8" id="KW-0732">Signal</keyword>
<dbReference type="InterPro" id="IPR019950">
    <property type="entry name" value="M_anchor"/>
</dbReference>
<evidence type="ECO:0000256" key="1">
    <source>
        <dbReference type="ARBA" id="ARBA00022512"/>
    </source>
</evidence>
<reference evidence="10" key="1">
    <citation type="submission" date="2013-10" db="EMBL/GenBank/DDBJ databases">
        <title>Genotypic and phenotypic diversity of Streptococcus zooepidemicus from canine pneumonia and associated immune responses.</title>
        <authorList>
            <person name="Velineni S."/>
            <person name="Timoney J.F."/>
        </authorList>
    </citation>
    <scope>NUCLEOTIDE SEQUENCE</scope>
</reference>
<feature type="compositionally biased region" description="Polar residues" evidence="7">
    <location>
        <begin position="485"/>
        <end position="511"/>
    </location>
</feature>
<evidence type="ECO:0000256" key="3">
    <source>
        <dbReference type="ARBA" id="ARBA00022729"/>
    </source>
</evidence>
<dbReference type="InterPro" id="IPR019931">
    <property type="entry name" value="LPXTG_anchor"/>
</dbReference>
<dbReference type="PROSITE" id="PS50847">
    <property type="entry name" value="GRAM_POS_ANCHORING"/>
    <property type="match status" value="1"/>
</dbReference>
<organism evidence="10">
    <name type="scientific">Streptococcus equi subsp. zooepidemicus</name>
    <dbReference type="NCBI Taxonomy" id="40041"/>
    <lineage>
        <taxon>Bacteria</taxon>
        <taxon>Bacillati</taxon>
        <taxon>Bacillota</taxon>
        <taxon>Bacilli</taxon>
        <taxon>Lactobacillales</taxon>
        <taxon>Streptococcaceae</taxon>
        <taxon>Streptococcus</taxon>
    </lineage>
</organism>
<dbReference type="EMBL" id="KF768747">
    <property type="protein sequence ID" value="AHA95474.1"/>
    <property type="molecule type" value="Genomic_DNA"/>
</dbReference>
<keyword evidence="2" id="KW-0964">Secreted</keyword>
<evidence type="ECO:0000256" key="4">
    <source>
        <dbReference type="ARBA" id="ARBA00022737"/>
    </source>
</evidence>
<proteinExistence type="predicted"/>
<evidence type="ECO:0000256" key="5">
    <source>
        <dbReference type="ARBA" id="ARBA00023088"/>
    </source>
</evidence>
<dbReference type="Pfam" id="PF00746">
    <property type="entry name" value="Gram_pos_anchor"/>
    <property type="match status" value="1"/>
</dbReference>
<dbReference type="EMBL" id="KP735516">
    <property type="protein sequence ID" value="AKL88101.1"/>
    <property type="molecule type" value="Genomic_DNA"/>
</dbReference>
<protein>
    <submittedName>
        <fullName evidence="10">M-like protein</fullName>
    </submittedName>
    <submittedName>
        <fullName evidence="11">Szm</fullName>
    </submittedName>
</protein>
<name>V5NZS7_STRSZ</name>
<evidence type="ECO:0000256" key="8">
    <source>
        <dbReference type="SAM" id="SignalP"/>
    </source>
</evidence>
<dbReference type="NCBIfam" id="TIGR01167">
    <property type="entry name" value="LPXTG_anchor"/>
    <property type="match status" value="1"/>
</dbReference>
<feature type="domain" description="Gram-positive cocci surface proteins LPxTG" evidence="9">
    <location>
        <begin position="507"/>
        <end position="541"/>
    </location>
</feature>
<keyword evidence="5" id="KW-0572">Peptidoglycan-anchor</keyword>
<dbReference type="PRINTS" id="PR00015">
    <property type="entry name" value="GPOSANCHOR"/>
</dbReference>
<dbReference type="NCBIfam" id="TIGR01168">
    <property type="entry name" value="YSIRK_signal"/>
    <property type="match status" value="1"/>
</dbReference>
<keyword evidence="6" id="KW-0175">Coiled coil</keyword>
<dbReference type="PANTHER" id="PTHR23159">
    <property type="entry name" value="CENTROSOMAL PROTEIN 2"/>
    <property type="match status" value="1"/>
</dbReference>
<dbReference type="Pfam" id="PF04650">
    <property type="entry name" value="YSIRK_signal"/>
    <property type="match status" value="1"/>
</dbReference>
<accession>V5NZS7</accession>
<dbReference type="InterPro" id="IPR005877">
    <property type="entry name" value="YSIRK_signal_dom"/>
</dbReference>
<gene>
    <name evidence="10" type="primary">szm</name>
</gene>
<evidence type="ECO:0000256" key="2">
    <source>
        <dbReference type="ARBA" id="ARBA00022525"/>
    </source>
</evidence>
<evidence type="ECO:0000256" key="7">
    <source>
        <dbReference type="SAM" id="MobiDB-lite"/>
    </source>
</evidence>
<feature type="chain" id="PRO_5038289400" evidence="8">
    <location>
        <begin position="31"/>
        <end position="541"/>
    </location>
</feature>
<reference evidence="11" key="2">
    <citation type="journal article" date="2015" name="J. Clin. Microbiol.">
        <title>Recurrent Streptococcus equi subsp. zooepidemicus Bacteremia in an Infant.</title>
        <authorList>
            <person name="Watson J.R."/>
            <person name="Leber A."/>
            <person name="Velineni S."/>
            <person name="Timoney J.F."/>
            <person name="Ardura M.I."/>
        </authorList>
    </citation>
    <scope>NUCLEOTIDE SEQUENCE</scope>
    <source>
        <strain evidence="11">NCH</strain>
    </source>
</reference>
<dbReference type="RefSeq" id="WP_165628251.1">
    <property type="nucleotide sequence ID" value="NZ_WMAF01000007.1"/>
</dbReference>
<feature type="region of interest" description="Disordered" evidence="7">
    <location>
        <begin position="483"/>
        <end position="511"/>
    </location>
</feature>
<evidence type="ECO:0000313" key="10">
    <source>
        <dbReference type="EMBL" id="AHA95474.1"/>
    </source>
</evidence>
<dbReference type="Gene3D" id="1.10.287.1490">
    <property type="match status" value="1"/>
</dbReference>
<feature type="signal peptide" evidence="8">
    <location>
        <begin position="1"/>
        <end position="30"/>
    </location>
</feature>
<dbReference type="PANTHER" id="PTHR23159:SF31">
    <property type="entry name" value="CENTROSOME-ASSOCIATED PROTEIN CEP250 ISOFORM X1"/>
    <property type="match status" value="1"/>
</dbReference>
<keyword evidence="1" id="KW-0134">Cell wall</keyword>